<evidence type="ECO:0000313" key="3">
    <source>
        <dbReference type="EMBL" id="KIJ34694.1"/>
    </source>
</evidence>
<keyword evidence="4" id="KW-1185">Reference proteome</keyword>
<feature type="transmembrane region" description="Helical" evidence="2">
    <location>
        <begin position="12"/>
        <end position="34"/>
    </location>
</feature>
<keyword evidence="2" id="KW-1133">Transmembrane helix</keyword>
<feature type="compositionally biased region" description="Low complexity" evidence="1">
    <location>
        <begin position="329"/>
        <end position="341"/>
    </location>
</feature>
<organism evidence="3 4">
    <name type="scientific">Sphaerobolus stellatus (strain SS14)</name>
    <dbReference type="NCBI Taxonomy" id="990650"/>
    <lineage>
        <taxon>Eukaryota</taxon>
        <taxon>Fungi</taxon>
        <taxon>Dikarya</taxon>
        <taxon>Basidiomycota</taxon>
        <taxon>Agaricomycotina</taxon>
        <taxon>Agaricomycetes</taxon>
        <taxon>Phallomycetidae</taxon>
        <taxon>Geastrales</taxon>
        <taxon>Sphaerobolaceae</taxon>
        <taxon>Sphaerobolus</taxon>
    </lineage>
</organism>
<keyword evidence="2" id="KW-0812">Transmembrane</keyword>
<feature type="transmembrane region" description="Helical" evidence="2">
    <location>
        <begin position="122"/>
        <end position="148"/>
    </location>
</feature>
<dbReference type="Proteomes" id="UP000054279">
    <property type="component" value="Unassembled WGS sequence"/>
</dbReference>
<feature type="transmembrane region" description="Helical" evidence="2">
    <location>
        <begin position="46"/>
        <end position="65"/>
    </location>
</feature>
<feature type="transmembrane region" description="Helical" evidence="2">
    <location>
        <begin position="77"/>
        <end position="102"/>
    </location>
</feature>
<feature type="compositionally biased region" description="Pro residues" evidence="1">
    <location>
        <begin position="288"/>
        <end position="310"/>
    </location>
</feature>
<dbReference type="HOGENOM" id="CLU_053575_0_0_1"/>
<gene>
    <name evidence="3" type="ORF">M422DRAFT_51922</name>
</gene>
<evidence type="ECO:0000256" key="2">
    <source>
        <dbReference type="SAM" id="Phobius"/>
    </source>
</evidence>
<evidence type="ECO:0000256" key="1">
    <source>
        <dbReference type="SAM" id="MobiDB-lite"/>
    </source>
</evidence>
<feature type="compositionally biased region" description="Pro residues" evidence="1">
    <location>
        <begin position="260"/>
        <end position="274"/>
    </location>
</feature>
<dbReference type="EMBL" id="KN837197">
    <property type="protein sequence ID" value="KIJ34694.1"/>
    <property type="molecule type" value="Genomic_DNA"/>
</dbReference>
<accession>A0A0C9UIJ7</accession>
<name>A0A0C9UIJ7_SPHS4</name>
<feature type="region of interest" description="Disordered" evidence="1">
    <location>
        <begin position="170"/>
        <end position="197"/>
    </location>
</feature>
<dbReference type="OrthoDB" id="3269357at2759"/>
<feature type="region of interest" description="Disordered" evidence="1">
    <location>
        <begin position="255"/>
        <end position="377"/>
    </location>
</feature>
<reference evidence="3 4" key="1">
    <citation type="submission" date="2014-06" db="EMBL/GenBank/DDBJ databases">
        <title>Evolutionary Origins and Diversification of the Mycorrhizal Mutualists.</title>
        <authorList>
            <consortium name="DOE Joint Genome Institute"/>
            <consortium name="Mycorrhizal Genomics Consortium"/>
            <person name="Kohler A."/>
            <person name="Kuo A."/>
            <person name="Nagy L.G."/>
            <person name="Floudas D."/>
            <person name="Copeland A."/>
            <person name="Barry K.W."/>
            <person name="Cichocki N."/>
            <person name="Veneault-Fourrey C."/>
            <person name="LaButti K."/>
            <person name="Lindquist E.A."/>
            <person name="Lipzen A."/>
            <person name="Lundell T."/>
            <person name="Morin E."/>
            <person name="Murat C."/>
            <person name="Riley R."/>
            <person name="Ohm R."/>
            <person name="Sun H."/>
            <person name="Tunlid A."/>
            <person name="Henrissat B."/>
            <person name="Grigoriev I.V."/>
            <person name="Hibbett D.S."/>
            <person name="Martin F."/>
        </authorList>
    </citation>
    <scope>NUCLEOTIDE SEQUENCE [LARGE SCALE GENOMIC DNA]</scope>
    <source>
        <strain evidence="3 4">SS14</strain>
    </source>
</reference>
<proteinExistence type="predicted"/>
<protein>
    <recommendedName>
        <fullName evidence="5">MARVEL domain-containing protein</fullName>
    </recommendedName>
</protein>
<dbReference type="AlphaFoldDB" id="A0A0C9UIJ7"/>
<evidence type="ECO:0008006" key="5">
    <source>
        <dbReference type="Google" id="ProtNLM"/>
    </source>
</evidence>
<keyword evidence="2" id="KW-0472">Membrane</keyword>
<evidence type="ECO:0000313" key="4">
    <source>
        <dbReference type="Proteomes" id="UP000054279"/>
    </source>
</evidence>
<sequence length="377" mass="40938">MTSTFLTLRYVAFALFILFNAVICVVAALNLGSLATGTQKFPEVDAYLIFMGALAIVFLFPAIIVELFRKNAFISRVAVEITWVSIFWIMSLSGAAAMTAIIPELSCLPAGTQLKSTCASSLVLLAFTWLNTIILLAYLIVLIVCAVYHSQENNHVWQTGVRDFKWFSKQHPEQEPPEGSFTYGKIKNPKEPKQPPPVYAQQMGLSKGYQVEPLHIDAAGPAAEPAPPALPTLQNFQFPARPTPALQLNIQGSEPYRTILPPPANVTTPKPPLSLYPEFVQASGGTIPQPPRPAGPTPPPAGSWPRPNPQEPIRRKSRPARELPAEPRGPSSQQDPSGSSSAPRQLPSPPVTVQPSTTRNRPVGPRGSTDPLRVPLP</sequence>